<evidence type="ECO:0000313" key="3">
    <source>
        <dbReference type="Proteomes" id="UP000051324"/>
    </source>
</evidence>
<evidence type="ECO:0008006" key="4">
    <source>
        <dbReference type="Google" id="ProtNLM"/>
    </source>
</evidence>
<organism evidence="2 3">
    <name type="scientific">Ligilactobacillus apodemi DSM 16634 = JCM 16172</name>
    <dbReference type="NCBI Taxonomy" id="1423724"/>
    <lineage>
        <taxon>Bacteria</taxon>
        <taxon>Bacillati</taxon>
        <taxon>Bacillota</taxon>
        <taxon>Bacilli</taxon>
        <taxon>Lactobacillales</taxon>
        <taxon>Lactobacillaceae</taxon>
        <taxon>Ligilactobacillus</taxon>
    </lineage>
</organism>
<protein>
    <recommendedName>
        <fullName evidence="4">Membrane protein 6-pyruvoyl-tetrahydropterin synthase-related domain-containing protein</fullName>
    </recommendedName>
</protein>
<keyword evidence="1" id="KW-1133">Transmembrane helix</keyword>
<feature type="transmembrane region" description="Helical" evidence="1">
    <location>
        <begin position="195"/>
        <end position="228"/>
    </location>
</feature>
<feature type="transmembrane region" description="Helical" evidence="1">
    <location>
        <begin position="21"/>
        <end position="43"/>
    </location>
</feature>
<dbReference type="AlphaFoldDB" id="A0A0R1U448"/>
<feature type="transmembrane region" description="Helical" evidence="1">
    <location>
        <begin position="296"/>
        <end position="312"/>
    </location>
</feature>
<dbReference type="STRING" id="1423724.FC32_GL000038"/>
<feature type="transmembrane region" description="Helical" evidence="1">
    <location>
        <begin position="90"/>
        <end position="108"/>
    </location>
</feature>
<sequence>MLHRIVRGLVIKMKEIKQKKWFTDFGVLVAFIILSVLFTSFFISSGRIALASDGSFHFSRAEELYQNLKSGSFFTFIATHTFHGSGVGTFLFYPAVFIYPWAFLRFLFNPITAFYIWYGVFMFLTLVISYYVMVKFSQNRLRGFVFALFYTVGSYHLYLGIKNYVLGEFIAYTFVPIAMYGFYEVVWGNSKKWPFLAVGCILLLYSHLLSVVIAVGIMVIIFIITLILGKRLEQARWFALLKSIGLATLLGSWVVYPFISDYLKDELGGPTPGFTWIRSASVVFDASLKNVASNKGVGLALLVAALIGWYFVKSKTQEKIFYILGIFFLLAVTNIFPYVILWKYNIFPALQVIQFPYRFLTYASFFLAIVVSEIVVKLSSNLYKYHEILLAMAMLLLSFCLYCSAVTPVLERIWNQNPQAKLQNVHDYYASVPSGGIIDKENYQSLFSYVILYGETDYYPKESFSNNDILSNQGAKSIISHEAKVGNQTEQLQAISLPNALLFNIKVTRATTIDLPVVSYASDVVYVDNKKVSFKTSDRGTIKINVKKGTHQIKVQYQMSSLFYVLFGVSLLGWISIFLVWVLRKVKLYCREGTVS</sequence>
<feature type="transmembrane region" description="Helical" evidence="1">
    <location>
        <begin position="165"/>
        <end position="183"/>
    </location>
</feature>
<proteinExistence type="predicted"/>
<feature type="transmembrane region" description="Helical" evidence="1">
    <location>
        <begin position="359"/>
        <end position="376"/>
    </location>
</feature>
<feature type="transmembrane region" description="Helical" evidence="1">
    <location>
        <begin position="240"/>
        <end position="259"/>
    </location>
</feature>
<gene>
    <name evidence="2" type="ORF">FC32_GL000038</name>
</gene>
<keyword evidence="3" id="KW-1185">Reference proteome</keyword>
<dbReference type="EMBL" id="AZFT01000001">
    <property type="protein sequence ID" value="KRL87476.1"/>
    <property type="molecule type" value="Genomic_DNA"/>
</dbReference>
<dbReference type="eggNOG" id="COG4485">
    <property type="taxonomic scope" value="Bacteria"/>
</dbReference>
<feature type="transmembrane region" description="Helical" evidence="1">
    <location>
        <begin position="388"/>
        <end position="410"/>
    </location>
</feature>
<feature type="transmembrane region" description="Helical" evidence="1">
    <location>
        <begin position="140"/>
        <end position="158"/>
    </location>
</feature>
<reference evidence="2 3" key="1">
    <citation type="journal article" date="2015" name="Genome Announc.">
        <title>Expanding the biotechnology potential of lactobacilli through comparative genomics of 213 strains and associated genera.</title>
        <authorList>
            <person name="Sun Z."/>
            <person name="Harris H.M."/>
            <person name="McCann A."/>
            <person name="Guo C."/>
            <person name="Argimon S."/>
            <person name="Zhang W."/>
            <person name="Yang X."/>
            <person name="Jeffery I.B."/>
            <person name="Cooney J.C."/>
            <person name="Kagawa T.F."/>
            <person name="Liu W."/>
            <person name="Song Y."/>
            <person name="Salvetti E."/>
            <person name="Wrobel A."/>
            <person name="Rasinkangas P."/>
            <person name="Parkhill J."/>
            <person name="Rea M.C."/>
            <person name="O'Sullivan O."/>
            <person name="Ritari J."/>
            <person name="Douillard F.P."/>
            <person name="Paul Ross R."/>
            <person name="Yang R."/>
            <person name="Briner A.E."/>
            <person name="Felis G.E."/>
            <person name="de Vos W.M."/>
            <person name="Barrangou R."/>
            <person name="Klaenhammer T.R."/>
            <person name="Caufield P.W."/>
            <person name="Cui Y."/>
            <person name="Zhang H."/>
            <person name="O'Toole P.W."/>
        </authorList>
    </citation>
    <scope>NUCLEOTIDE SEQUENCE [LARGE SCALE GENOMIC DNA]</scope>
    <source>
        <strain evidence="2 3">DSM 16634</strain>
    </source>
</reference>
<feature type="transmembrane region" description="Helical" evidence="1">
    <location>
        <begin position="562"/>
        <end position="583"/>
    </location>
</feature>
<keyword evidence="1" id="KW-0812">Transmembrane</keyword>
<evidence type="ECO:0000313" key="2">
    <source>
        <dbReference type="EMBL" id="KRL87476.1"/>
    </source>
</evidence>
<feature type="transmembrane region" description="Helical" evidence="1">
    <location>
        <begin position="115"/>
        <end position="134"/>
    </location>
</feature>
<accession>A0A0R1U448</accession>
<dbReference type="PATRIC" id="fig|1423724.4.peg.39"/>
<feature type="transmembrane region" description="Helical" evidence="1">
    <location>
        <begin position="319"/>
        <end position="339"/>
    </location>
</feature>
<comment type="caution">
    <text evidence="2">The sequence shown here is derived from an EMBL/GenBank/DDBJ whole genome shotgun (WGS) entry which is preliminary data.</text>
</comment>
<keyword evidence="1" id="KW-0472">Membrane</keyword>
<dbReference type="Proteomes" id="UP000051324">
    <property type="component" value="Unassembled WGS sequence"/>
</dbReference>
<name>A0A0R1U448_9LACO</name>
<evidence type="ECO:0000256" key="1">
    <source>
        <dbReference type="SAM" id="Phobius"/>
    </source>
</evidence>